<dbReference type="Pfam" id="PF01609">
    <property type="entry name" value="DDE_Tnp_1"/>
    <property type="match status" value="1"/>
</dbReference>
<feature type="domain" description="Transposase IS4-like" evidence="1">
    <location>
        <begin position="65"/>
        <end position="140"/>
    </location>
</feature>
<evidence type="ECO:0000313" key="3">
    <source>
        <dbReference type="Proteomes" id="UP000295058"/>
    </source>
</evidence>
<sequence length="176" mass="20041">EAAFNNYFRLDMFQQEDSNGYSIQEAGHGRKETRLSLVMDDLSILGDQEYEWPALKTLGIVGTIREERGQPAKELDITVRYYISSAQLSPKEMLEATRSHWSIESQLHWRLDVAMREGDCRIRREQAGENMAAVRHIAFNALNSDTSFKAGIKRKQKRASRNTAYLSQVLSGLGLS</sequence>
<keyword evidence="3" id="KW-1185">Reference proteome</keyword>
<evidence type="ECO:0000313" key="2">
    <source>
        <dbReference type="EMBL" id="TDW55320.1"/>
    </source>
</evidence>
<dbReference type="Proteomes" id="UP000295058">
    <property type="component" value="Unassembled WGS sequence"/>
</dbReference>
<dbReference type="PANTHER" id="PTHR30298">
    <property type="entry name" value="H REPEAT-ASSOCIATED PREDICTED TRANSPOSASE"/>
    <property type="match status" value="1"/>
</dbReference>
<organism evidence="2 3">
    <name type="scientific">Oceanimonas baumannii</name>
    <dbReference type="NCBI Taxonomy" id="129578"/>
    <lineage>
        <taxon>Bacteria</taxon>
        <taxon>Pseudomonadati</taxon>
        <taxon>Pseudomonadota</taxon>
        <taxon>Gammaproteobacteria</taxon>
        <taxon>Aeromonadales</taxon>
        <taxon>Aeromonadaceae</taxon>
        <taxon>Oceanimonas</taxon>
    </lineage>
</organism>
<dbReference type="RefSeq" id="WP_134114019.1">
    <property type="nucleotide sequence ID" value="NZ_SODO01000019.1"/>
</dbReference>
<gene>
    <name evidence="2" type="ORF">LY04_03426</name>
</gene>
<accession>A0ABY2EUT6</accession>
<dbReference type="NCBIfam" id="NF033564">
    <property type="entry name" value="transpos_ISAs1"/>
    <property type="match status" value="1"/>
</dbReference>
<comment type="caution">
    <text evidence="2">The sequence shown here is derived from an EMBL/GenBank/DDBJ whole genome shotgun (WGS) entry which is preliminary data.</text>
</comment>
<dbReference type="PANTHER" id="PTHR30298:SF0">
    <property type="entry name" value="PROTEIN YBFL-RELATED"/>
    <property type="match status" value="1"/>
</dbReference>
<feature type="non-terminal residue" evidence="2">
    <location>
        <position position="1"/>
    </location>
</feature>
<name>A0ABY2EUT6_9GAMM</name>
<proteinExistence type="predicted"/>
<reference evidence="2 3" key="1">
    <citation type="submission" date="2019-03" db="EMBL/GenBank/DDBJ databases">
        <title>Genomic Encyclopedia of Archaeal and Bacterial Type Strains, Phase II (KMG-II): from individual species to whole genera.</title>
        <authorList>
            <person name="Goeker M."/>
        </authorList>
    </citation>
    <scope>NUCLEOTIDE SEQUENCE [LARGE SCALE GENOMIC DNA]</scope>
    <source>
        <strain evidence="2 3">DSM 15594</strain>
    </source>
</reference>
<dbReference type="InterPro" id="IPR051698">
    <property type="entry name" value="Transposase_11-like"/>
</dbReference>
<protein>
    <submittedName>
        <fullName evidence="2">Transposase YbfD/YdcC</fullName>
    </submittedName>
</protein>
<dbReference type="InterPro" id="IPR047647">
    <property type="entry name" value="ISAs1_transpos"/>
</dbReference>
<dbReference type="InterPro" id="IPR002559">
    <property type="entry name" value="Transposase_11"/>
</dbReference>
<dbReference type="EMBL" id="SODO01000019">
    <property type="protein sequence ID" value="TDW55320.1"/>
    <property type="molecule type" value="Genomic_DNA"/>
</dbReference>
<evidence type="ECO:0000259" key="1">
    <source>
        <dbReference type="Pfam" id="PF01609"/>
    </source>
</evidence>